<reference evidence="2 3" key="1">
    <citation type="submission" date="2019-10" db="EMBL/GenBank/DDBJ databases">
        <title>Genome sequence of Azospirillum melinis.</title>
        <authorList>
            <person name="Ambrosini A."/>
            <person name="Sant'Anna F.H."/>
            <person name="Cassan F.D."/>
            <person name="Souza E.M."/>
            <person name="Passaglia L.M.P."/>
        </authorList>
    </citation>
    <scope>NUCLEOTIDE SEQUENCE [LARGE SCALE GENOMIC DNA]</scope>
    <source>
        <strain evidence="2 3">TMCY0552</strain>
    </source>
</reference>
<feature type="region of interest" description="Disordered" evidence="1">
    <location>
        <begin position="43"/>
        <end position="70"/>
    </location>
</feature>
<sequence length="70" mass="7076">MDVTSSTAGAAMSLMQAQRQMAFGVKALNQNAEQQQATVETMMQSGNGSGGGSGGGNVTPTRGQNLNITV</sequence>
<feature type="compositionally biased region" description="Polar residues" evidence="1">
    <location>
        <begin position="58"/>
        <end position="70"/>
    </location>
</feature>
<gene>
    <name evidence="2" type="ORF">GBZ48_09155</name>
</gene>
<dbReference type="Proteomes" id="UP000605086">
    <property type="component" value="Unassembled WGS sequence"/>
</dbReference>
<comment type="caution">
    <text evidence="2">The sequence shown here is derived from an EMBL/GenBank/DDBJ whole genome shotgun (WGS) entry which is preliminary data.</text>
</comment>
<keyword evidence="3" id="KW-1185">Reference proteome</keyword>
<name>A0ABX2K9U7_9PROT</name>
<proteinExistence type="predicted"/>
<evidence type="ECO:0000313" key="2">
    <source>
        <dbReference type="EMBL" id="NUA99457.1"/>
    </source>
</evidence>
<evidence type="ECO:0000256" key="1">
    <source>
        <dbReference type="SAM" id="MobiDB-lite"/>
    </source>
</evidence>
<feature type="compositionally biased region" description="Gly residues" evidence="1">
    <location>
        <begin position="47"/>
        <end position="57"/>
    </location>
</feature>
<dbReference type="RefSeq" id="WP_174470757.1">
    <property type="nucleotide sequence ID" value="NZ_JAGINN010000016.1"/>
</dbReference>
<evidence type="ECO:0000313" key="3">
    <source>
        <dbReference type="Proteomes" id="UP000605086"/>
    </source>
</evidence>
<protein>
    <recommendedName>
        <fullName evidence="4">Motility protein</fullName>
    </recommendedName>
</protein>
<dbReference type="EMBL" id="WHOS01000009">
    <property type="protein sequence ID" value="NUA99457.1"/>
    <property type="molecule type" value="Genomic_DNA"/>
</dbReference>
<evidence type="ECO:0008006" key="4">
    <source>
        <dbReference type="Google" id="ProtNLM"/>
    </source>
</evidence>
<accession>A0ABX2K9U7</accession>
<organism evidence="2 3">
    <name type="scientific">Azospirillum melinis</name>
    <dbReference type="NCBI Taxonomy" id="328839"/>
    <lineage>
        <taxon>Bacteria</taxon>
        <taxon>Pseudomonadati</taxon>
        <taxon>Pseudomonadota</taxon>
        <taxon>Alphaproteobacteria</taxon>
        <taxon>Rhodospirillales</taxon>
        <taxon>Azospirillaceae</taxon>
        <taxon>Azospirillum</taxon>
    </lineage>
</organism>